<dbReference type="GO" id="GO:0031047">
    <property type="term" value="P:regulatory ncRNA-mediated gene silencing"/>
    <property type="evidence" value="ECO:0007669"/>
    <property type="project" value="UniProtKB-KW"/>
</dbReference>
<evidence type="ECO:0000256" key="3">
    <source>
        <dbReference type="ARBA" id="ARBA00012552"/>
    </source>
</evidence>
<evidence type="ECO:0000313" key="14">
    <source>
        <dbReference type="Proteomes" id="UP001619887"/>
    </source>
</evidence>
<dbReference type="FunFam" id="3.40.50.300:FF:000608">
    <property type="entry name" value="Mov10 RISC complex RNA helicase"/>
    <property type="match status" value="1"/>
</dbReference>
<dbReference type="InterPro" id="IPR047187">
    <property type="entry name" value="SF1_C_Upf1"/>
</dbReference>
<comment type="subcellular location">
    <subcellularLocation>
        <location evidence="1">Cytoplasm</location>
        <location evidence="1">P-body</location>
    </subcellularLocation>
</comment>
<dbReference type="EMBL" id="JBIYXZ010002070">
    <property type="protein sequence ID" value="KAL3064286.1"/>
    <property type="molecule type" value="Genomic_DNA"/>
</dbReference>
<dbReference type="InterPro" id="IPR026122">
    <property type="entry name" value="MOV-10/SDE3_DEXXQ/H-box"/>
</dbReference>
<dbReference type="InterPro" id="IPR041677">
    <property type="entry name" value="DNA2/NAM7_AAA_11"/>
</dbReference>
<organism evidence="13 14">
    <name type="scientific">Pagothenia borchgrevinki</name>
    <name type="common">Bald rockcod</name>
    <name type="synonym">Trematomus borchgrevinki</name>
    <dbReference type="NCBI Taxonomy" id="8213"/>
    <lineage>
        <taxon>Eukaryota</taxon>
        <taxon>Metazoa</taxon>
        <taxon>Chordata</taxon>
        <taxon>Craniata</taxon>
        <taxon>Vertebrata</taxon>
        <taxon>Euteleostomi</taxon>
        <taxon>Actinopterygii</taxon>
        <taxon>Neopterygii</taxon>
        <taxon>Teleostei</taxon>
        <taxon>Neoteleostei</taxon>
        <taxon>Acanthomorphata</taxon>
        <taxon>Eupercaria</taxon>
        <taxon>Perciformes</taxon>
        <taxon>Notothenioidei</taxon>
        <taxon>Nototheniidae</taxon>
        <taxon>Pagothenia</taxon>
    </lineage>
</organism>
<keyword evidence="5" id="KW-0547">Nucleotide-binding</keyword>
<evidence type="ECO:0000256" key="10">
    <source>
        <dbReference type="ARBA" id="ARBA00023158"/>
    </source>
</evidence>
<accession>A0ABD2HEJ2</accession>
<dbReference type="AlphaFoldDB" id="A0ABD2HEJ2"/>
<keyword evidence="14" id="KW-1185">Reference proteome</keyword>
<evidence type="ECO:0000256" key="4">
    <source>
        <dbReference type="ARBA" id="ARBA00022490"/>
    </source>
</evidence>
<keyword evidence="6" id="KW-0378">Hydrolase</keyword>
<feature type="domain" description="AAA+ ATPase" evidence="12">
    <location>
        <begin position="445"/>
        <end position="622"/>
    </location>
</feature>
<dbReference type="PANTHER" id="PTHR45418">
    <property type="entry name" value="CANCER/TESTIS ANTIGEN 55"/>
    <property type="match status" value="1"/>
</dbReference>
<reference evidence="13 14" key="1">
    <citation type="journal article" date="2022" name="G3 (Bethesda)">
        <title>Evaluating Illumina-, Nanopore-, and PacBio-based genome assembly strategies with the bald notothen, Trematomus borchgrevinki.</title>
        <authorList>
            <person name="Rayamajhi N."/>
            <person name="Cheng C.C."/>
            <person name="Catchen J.M."/>
        </authorList>
    </citation>
    <scope>NUCLEOTIDE SEQUENCE [LARGE SCALE GENOMIC DNA]</scope>
    <source>
        <strain evidence="13">AGRC-2024</strain>
    </source>
</reference>
<keyword evidence="10" id="KW-0943">RNA-mediated gene silencing</keyword>
<proteinExistence type="inferred from homology"/>
<dbReference type="InterPro" id="IPR027417">
    <property type="entry name" value="P-loop_NTPase"/>
</dbReference>
<evidence type="ECO:0000313" key="13">
    <source>
        <dbReference type="EMBL" id="KAL3064286.1"/>
    </source>
</evidence>
<keyword evidence="9" id="KW-0694">RNA-binding</keyword>
<dbReference type="Pfam" id="PF13086">
    <property type="entry name" value="AAA_11"/>
    <property type="match status" value="2"/>
</dbReference>
<dbReference type="GO" id="GO:0005524">
    <property type="term" value="F:ATP binding"/>
    <property type="evidence" value="ECO:0007669"/>
    <property type="project" value="UniProtKB-KW"/>
</dbReference>
<dbReference type="InterPro" id="IPR049077">
    <property type="entry name" value="MOV-10_Ig-like"/>
</dbReference>
<dbReference type="CDD" id="cd18808">
    <property type="entry name" value="SF1_C_Upf1"/>
    <property type="match status" value="1"/>
</dbReference>
<evidence type="ECO:0000256" key="6">
    <source>
        <dbReference type="ARBA" id="ARBA00022801"/>
    </source>
</evidence>
<dbReference type="GO" id="GO:0003724">
    <property type="term" value="F:RNA helicase activity"/>
    <property type="evidence" value="ECO:0007669"/>
    <property type="project" value="UniProtKB-EC"/>
</dbReference>
<dbReference type="Pfam" id="PF21634">
    <property type="entry name" value="MOV-10_beta-barrel"/>
    <property type="match status" value="1"/>
</dbReference>
<gene>
    <name evidence="13" type="ORF">OYC64_000550</name>
</gene>
<evidence type="ECO:0000256" key="11">
    <source>
        <dbReference type="ARBA" id="ARBA00047984"/>
    </source>
</evidence>
<comment type="catalytic activity">
    <reaction evidence="11">
        <text>ATP + H2O = ADP + phosphate + H(+)</text>
        <dbReference type="Rhea" id="RHEA:13065"/>
        <dbReference type="ChEBI" id="CHEBI:15377"/>
        <dbReference type="ChEBI" id="CHEBI:15378"/>
        <dbReference type="ChEBI" id="CHEBI:30616"/>
        <dbReference type="ChEBI" id="CHEBI:43474"/>
        <dbReference type="ChEBI" id="CHEBI:456216"/>
        <dbReference type="EC" id="3.6.4.13"/>
    </reaction>
</comment>
<protein>
    <recommendedName>
        <fullName evidence="3">RNA helicase</fullName>
        <ecNumber evidence="3">3.6.4.13</ecNumber>
    </recommendedName>
</protein>
<dbReference type="SUPFAM" id="SSF52540">
    <property type="entry name" value="P-loop containing nucleoside triphosphate hydrolases"/>
    <property type="match status" value="1"/>
</dbReference>
<evidence type="ECO:0000256" key="1">
    <source>
        <dbReference type="ARBA" id="ARBA00004201"/>
    </source>
</evidence>
<evidence type="ECO:0000256" key="2">
    <source>
        <dbReference type="ARBA" id="ARBA00005601"/>
    </source>
</evidence>
<dbReference type="InterPro" id="IPR003593">
    <property type="entry name" value="AAA+_ATPase"/>
</dbReference>
<dbReference type="GO" id="GO:0003723">
    <property type="term" value="F:RNA binding"/>
    <property type="evidence" value="ECO:0007669"/>
    <property type="project" value="UniProtKB-KW"/>
</dbReference>
<evidence type="ECO:0000256" key="7">
    <source>
        <dbReference type="ARBA" id="ARBA00022806"/>
    </source>
</evidence>
<dbReference type="Gene3D" id="3.40.50.300">
    <property type="entry name" value="P-loop containing nucleotide triphosphate hydrolases"/>
    <property type="match status" value="2"/>
</dbReference>
<keyword evidence="8" id="KW-0067">ATP-binding</keyword>
<sequence>MLPSDKCHQDQMNLLEQERLQPQMLPAVQSAQYTLLRKYGDLNEPQHVSDVEAKTAQQARKKIAARLTIAKLFHRYRAQLIYNKHNVTVTSDTPTKGEKICLTVYENNIMVPLTVKNSEVEMVYLSFWASELVKDIFTVSDCHGNIIKTLTQLPLRPGEAYTIQVHFNSEHAGFYEQLLVFKFETRLQSTDTFEVMRLLEIIQRTSFDEEPLTTVPDSLCDIETVKWIPVEGFNYSLLPMVVSLKGYEMPDSIKDLKQTTMELEKMPLNWENYPTKFHLLLHLEELQQQTEIEKYNQDAPLFRHKDNKDLLILKIACAAKNSHSRLVGNKLRVCPLNPLGGLNETTYEAWVCHVDLENMWLQCSKGFLSCFRDGMRFRFFFFINRIPLRNQHRAVELVQTHRLMEVLFPTGKFSSHHSRLDRLIELESNPEQCNAVLHIVAASAKPSPYLVFGPPGTGKTVTLVEAIKQIVKRQPCCHILACAPSNSAADHLCEKIRAESIPTSMVYRLYSLSYPVANIPPKSLCNLEEKTKTLLIPHKEILMCQRILVTTLQTAGRLVSGGIPPGHFTYLFVDEAGQATETECIIPLAGLLDPQTCQLVLAGDPKQLGPILSSIVAEKHGLGVSMLERLMNNIVLYKSHETHGFNNRFVSKLLRNYRSHPAILKIPNELFYAGQLQPHADKATYSAYCDWECLPRKGFPLIFHGVAGTDERDHNCPSVCNMAEVEVLKDYLKALVQHFRKKGVTKIEPNEIGVITPYIKQVEKIKKALQTDKDLRQENLENIMVGSVEKFQGKECSVILLSTVRSYPKLTAHKQQVTIGFVDNEKRFNVALTRAQALLIVVGDPRVLKTEPIWNKFIHYCSEEGGYRGIAVSDGEEEEEEDVLPNVHSE</sequence>
<dbReference type="EC" id="3.6.4.13" evidence="3"/>
<dbReference type="Pfam" id="PF21633">
    <property type="entry name" value="MOV-10_Ig-like"/>
    <property type="match status" value="1"/>
</dbReference>
<dbReference type="GO" id="GO:0000932">
    <property type="term" value="C:P-body"/>
    <property type="evidence" value="ECO:0007669"/>
    <property type="project" value="UniProtKB-SubCell"/>
</dbReference>
<comment type="similarity">
    <text evidence="2">Belongs to the DNA2/NAM7 helicase family. SDE3 subfamily.</text>
</comment>
<dbReference type="InterPro" id="IPR041679">
    <property type="entry name" value="DNA2/NAM7-like_C"/>
</dbReference>
<comment type="caution">
    <text evidence="13">The sequence shown here is derived from an EMBL/GenBank/DDBJ whole genome shotgun (WGS) entry which is preliminary data.</text>
</comment>
<dbReference type="GO" id="GO:0016787">
    <property type="term" value="F:hydrolase activity"/>
    <property type="evidence" value="ECO:0007669"/>
    <property type="project" value="UniProtKB-KW"/>
</dbReference>
<dbReference type="InterPro" id="IPR049079">
    <property type="entry name" value="Mov-10_helical"/>
</dbReference>
<reference evidence="13 14" key="2">
    <citation type="journal article" date="2024" name="G3 (Bethesda)">
        <title>The genome of the cryopelagic Antarctic bald notothen, Trematomus borchgrevinki.</title>
        <authorList>
            <person name="Rayamajhi N."/>
            <person name="Rivera-Colon A.G."/>
            <person name="Minhas B.F."/>
            <person name="Cheng C.C."/>
            <person name="Catchen J.M."/>
        </authorList>
    </citation>
    <scope>NUCLEOTIDE SEQUENCE [LARGE SCALE GENOMIC DNA]</scope>
    <source>
        <strain evidence="13">AGRC-2024</strain>
    </source>
</reference>
<evidence type="ECO:0000256" key="8">
    <source>
        <dbReference type="ARBA" id="ARBA00022840"/>
    </source>
</evidence>
<dbReference type="SMART" id="SM00382">
    <property type="entry name" value="AAA"/>
    <property type="match status" value="1"/>
</dbReference>
<dbReference type="CDD" id="cd18038">
    <property type="entry name" value="DEXXQc_Helz-like"/>
    <property type="match status" value="1"/>
</dbReference>
<dbReference type="InterPro" id="IPR049080">
    <property type="entry name" value="MOV-10-like_beta-barrel"/>
</dbReference>
<dbReference type="PANTHER" id="PTHR45418:SF1">
    <property type="entry name" value="CANCER_TESTIS ANTIGEN 55"/>
    <property type="match status" value="1"/>
</dbReference>
<keyword evidence="4" id="KW-0963">Cytoplasm</keyword>
<dbReference type="Pfam" id="PF13087">
    <property type="entry name" value="AAA_12"/>
    <property type="match status" value="1"/>
</dbReference>
<dbReference type="Proteomes" id="UP001619887">
    <property type="component" value="Unassembled WGS sequence"/>
</dbReference>
<keyword evidence="7" id="KW-0347">Helicase</keyword>
<name>A0ABD2HEJ2_PAGBO</name>
<dbReference type="Pfam" id="PF21635">
    <property type="entry name" value="Mov-10_helical"/>
    <property type="match status" value="1"/>
</dbReference>
<evidence type="ECO:0000259" key="12">
    <source>
        <dbReference type="SMART" id="SM00382"/>
    </source>
</evidence>
<evidence type="ECO:0000256" key="5">
    <source>
        <dbReference type="ARBA" id="ARBA00022741"/>
    </source>
</evidence>
<evidence type="ECO:0000256" key="9">
    <source>
        <dbReference type="ARBA" id="ARBA00022884"/>
    </source>
</evidence>